<dbReference type="Pfam" id="PF01063">
    <property type="entry name" value="Aminotran_4"/>
    <property type="match status" value="1"/>
</dbReference>
<dbReference type="NCBIfam" id="TIGR01122">
    <property type="entry name" value="ilvE_I"/>
    <property type="match status" value="1"/>
</dbReference>
<evidence type="ECO:0000256" key="4">
    <source>
        <dbReference type="ARBA" id="ARBA00005072"/>
    </source>
</evidence>
<dbReference type="InterPro" id="IPR050571">
    <property type="entry name" value="Class-IV_PLP-Dep_Aminotrnsfr"/>
</dbReference>
<evidence type="ECO:0000256" key="10">
    <source>
        <dbReference type="ARBA" id="ARBA00048798"/>
    </source>
</evidence>
<comment type="catalytic activity">
    <reaction evidence="10 12">
        <text>L-isoleucine + 2-oxoglutarate = (S)-3-methyl-2-oxopentanoate + L-glutamate</text>
        <dbReference type="Rhea" id="RHEA:24801"/>
        <dbReference type="ChEBI" id="CHEBI:16810"/>
        <dbReference type="ChEBI" id="CHEBI:29985"/>
        <dbReference type="ChEBI" id="CHEBI:35146"/>
        <dbReference type="ChEBI" id="CHEBI:58045"/>
        <dbReference type="EC" id="2.6.1.42"/>
    </reaction>
</comment>
<dbReference type="Proteomes" id="UP000176951">
    <property type="component" value="Unassembled WGS sequence"/>
</dbReference>
<organism evidence="13 14">
    <name type="scientific">Candidatus Terrybacteria bacterium RIFCSPLOWO2_01_FULL_40_23</name>
    <dbReference type="NCBI Taxonomy" id="1802366"/>
    <lineage>
        <taxon>Bacteria</taxon>
        <taxon>Candidatus Terryibacteriota</taxon>
    </lineage>
</organism>
<evidence type="ECO:0000256" key="9">
    <source>
        <dbReference type="ARBA" id="ARBA00048212"/>
    </source>
</evidence>
<keyword evidence="6 12" id="KW-0032">Aminotransferase</keyword>
<keyword evidence="12" id="KW-0028">Amino-acid biosynthesis</keyword>
<dbReference type="FunFam" id="3.20.10.10:FF:000002">
    <property type="entry name" value="D-alanine aminotransferase"/>
    <property type="match status" value="1"/>
</dbReference>
<evidence type="ECO:0000313" key="13">
    <source>
        <dbReference type="EMBL" id="OHA50600.1"/>
    </source>
</evidence>
<dbReference type="AlphaFoldDB" id="A0A1G2PQH6"/>
<dbReference type="NCBIfam" id="NF005146">
    <property type="entry name" value="PRK06606.1"/>
    <property type="match status" value="1"/>
</dbReference>
<evidence type="ECO:0000256" key="12">
    <source>
        <dbReference type="RuleBase" id="RU364094"/>
    </source>
</evidence>
<comment type="caution">
    <text evidence="13">The sequence shown here is derived from an EMBL/GenBank/DDBJ whole genome shotgun (WGS) entry which is preliminary data.</text>
</comment>
<dbReference type="Gene3D" id="3.20.10.10">
    <property type="entry name" value="D-amino Acid Aminotransferase, subunit A, domain 2"/>
    <property type="match status" value="1"/>
</dbReference>
<keyword evidence="7 12" id="KW-0808">Transferase</keyword>
<evidence type="ECO:0000256" key="7">
    <source>
        <dbReference type="ARBA" id="ARBA00022679"/>
    </source>
</evidence>
<protein>
    <recommendedName>
        <fullName evidence="12">Branched-chain-amino-acid aminotransferase</fullName>
        <shortName evidence="12">BCAT</shortName>
        <ecNumber evidence="12">2.6.1.42</ecNumber>
    </recommendedName>
</protein>
<dbReference type="UniPathway" id="UPA00047">
    <property type="reaction ID" value="UER00058"/>
</dbReference>
<evidence type="ECO:0000256" key="3">
    <source>
        <dbReference type="ARBA" id="ARBA00004931"/>
    </source>
</evidence>
<accession>A0A1G2PQH6</accession>
<dbReference type="InterPro" id="IPR043131">
    <property type="entry name" value="BCAT-like_N"/>
</dbReference>
<dbReference type="GO" id="GO:0052656">
    <property type="term" value="F:L-isoleucine-2-oxoglutarate transaminase activity"/>
    <property type="evidence" value="ECO:0007669"/>
    <property type="project" value="RHEA"/>
</dbReference>
<dbReference type="GO" id="GO:0009099">
    <property type="term" value="P:L-valine biosynthetic process"/>
    <property type="evidence" value="ECO:0007669"/>
    <property type="project" value="UniProtKB-UniPathway"/>
</dbReference>
<dbReference type="PANTHER" id="PTHR42743">
    <property type="entry name" value="AMINO-ACID AMINOTRANSFERASE"/>
    <property type="match status" value="1"/>
</dbReference>
<dbReference type="GO" id="GO:0052654">
    <property type="term" value="F:L-leucine-2-oxoglutarate transaminase activity"/>
    <property type="evidence" value="ECO:0007669"/>
    <property type="project" value="RHEA"/>
</dbReference>
<gene>
    <name evidence="12" type="primary">ilvE</name>
    <name evidence="13" type="ORF">A3A97_03825</name>
</gene>
<dbReference type="GO" id="GO:0009097">
    <property type="term" value="P:isoleucine biosynthetic process"/>
    <property type="evidence" value="ECO:0007669"/>
    <property type="project" value="UniProtKB-UniPathway"/>
</dbReference>
<evidence type="ECO:0000256" key="2">
    <source>
        <dbReference type="ARBA" id="ARBA00004824"/>
    </source>
</evidence>
<comment type="pathway">
    <text evidence="3 12">Amino-acid biosynthesis; L-valine biosynthesis; L-valine from pyruvate: step 4/4.</text>
</comment>
<comment type="pathway">
    <text evidence="4 12">Amino-acid biosynthesis; L-leucine biosynthesis; L-leucine from 3-methyl-2-oxobutanoate: step 4/4.</text>
</comment>
<dbReference type="UniPathway" id="UPA00048">
    <property type="reaction ID" value="UER00073"/>
</dbReference>
<evidence type="ECO:0000256" key="1">
    <source>
        <dbReference type="ARBA" id="ARBA00001933"/>
    </source>
</evidence>
<dbReference type="SUPFAM" id="SSF56752">
    <property type="entry name" value="D-aminoacid aminotransferase-like PLP-dependent enzymes"/>
    <property type="match status" value="1"/>
</dbReference>
<dbReference type="GO" id="GO:0009098">
    <property type="term" value="P:L-leucine biosynthetic process"/>
    <property type="evidence" value="ECO:0007669"/>
    <property type="project" value="UniProtKB-UniPathway"/>
</dbReference>
<comment type="similarity">
    <text evidence="5 12">Belongs to the class-IV pyridoxal-phosphate-dependent aminotransferase family.</text>
</comment>
<dbReference type="InterPro" id="IPR001544">
    <property type="entry name" value="Aminotrans_IV"/>
</dbReference>
<evidence type="ECO:0000313" key="14">
    <source>
        <dbReference type="Proteomes" id="UP000176951"/>
    </source>
</evidence>
<name>A0A1G2PQH6_9BACT</name>
<evidence type="ECO:0000256" key="6">
    <source>
        <dbReference type="ARBA" id="ARBA00022576"/>
    </source>
</evidence>
<proteinExistence type="inferred from homology"/>
<dbReference type="Gene3D" id="3.30.470.10">
    <property type="match status" value="1"/>
</dbReference>
<evidence type="ECO:0000256" key="11">
    <source>
        <dbReference type="ARBA" id="ARBA00049229"/>
    </source>
</evidence>
<evidence type="ECO:0000256" key="8">
    <source>
        <dbReference type="ARBA" id="ARBA00022898"/>
    </source>
</evidence>
<sequence>MPRLEWHDGKIYKYPCPADRKMGLFFKGFMYGISIFEGIRAYWNPELENLFVFRIRDHFERMINNAIGIMKFDVPYTADELTEATLKLLRREKYRTNVYIRPLIFLNDMGVGVDGNSVSVIIVAVPFEKYNLKNKDSLSVCLTTWRRADNSMLPPRGKIGGLYAQSHLAKKEARLAGYDDAIFLNANGTISEGSAANLMWVKNGKLYTPSTRSNILEGITRKTIFQLATNELGLETLEGEWSSGWIYSADELFFCGTGAEIEPISSINKTHAVGNGSVGPITLKIQKVYFDIVYGKDQSHVEWLTPVY</sequence>
<evidence type="ECO:0000256" key="5">
    <source>
        <dbReference type="ARBA" id="ARBA00009320"/>
    </source>
</evidence>
<dbReference type="EC" id="2.6.1.42" evidence="12"/>
<dbReference type="UniPathway" id="UPA00049">
    <property type="reaction ID" value="UER00062"/>
</dbReference>
<reference evidence="13 14" key="1">
    <citation type="journal article" date="2016" name="Nat. Commun.">
        <title>Thousands of microbial genomes shed light on interconnected biogeochemical processes in an aquifer system.</title>
        <authorList>
            <person name="Anantharaman K."/>
            <person name="Brown C.T."/>
            <person name="Hug L.A."/>
            <person name="Sharon I."/>
            <person name="Castelle C.J."/>
            <person name="Probst A.J."/>
            <person name="Thomas B.C."/>
            <person name="Singh A."/>
            <person name="Wilkins M.J."/>
            <person name="Karaoz U."/>
            <person name="Brodie E.L."/>
            <person name="Williams K.H."/>
            <person name="Hubbard S.S."/>
            <person name="Banfield J.F."/>
        </authorList>
    </citation>
    <scope>NUCLEOTIDE SEQUENCE [LARGE SCALE GENOMIC DNA]</scope>
</reference>
<dbReference type="InterPro" id="IPR005785">
    <property type="entry name" value="B_amino_transI"/>
</dbReference>
<keyword evidence="12" id="KW-0100">Branched-chain amino acid biosynthesis</keyword>
<dbReference type="PANTHER" id="PTHR42743:SF4">
    <property type="entry name" value="BRANCHED-CHAIN-AMINO-ACID AMINOTRANSFERASE-RELATED"/>
    <property type="match status" value="1"/>
</dbReference>
<dbReference type="GO" id="GO:0052655">
    <property type="term" value="F:L-valine-2-oxoglutarate transaminase activity"/>
    <property type="evidence" value="ECO:0007669"/>
    <property type="project" value="RHEA"/>
</dbReference>
<comment type="function">
    <text evidence="12">Acts on leucine, isoleucine and valine.</text>
</comment>
<dbReference type="InterPro" id="IPR043132">
    <property type="entry name" value="BCAT-like_C"/>
</dbReference>
<keyword evidence="8 12" id="KW-0663">Pyridoxal phosphate</keyword>
<comment type="catalytic activity">
    <reaction evidence="9 12">
        <text>L-valine + 2-oxoglutarate = 3-methyl-2-oxobutanoate + L-glutamate</text>
        <dbReference type="Rhea" id="RHEA:24813"/>
        <dbReference type="ChEBI" id="CHEBI:11851"/>
        <dbReference type="ChEBI" id="CHEBI:16810"/>
        <dbReference type="ChEBI" id="CHEBI:29985"/>
        <dbReference type="ChEBI" id="CHEBI:57762"/>
        <dbReference type="EC" id="2.6.1.42"/>
    </reaction>
</comment>
<comment type="catalytic activity">
    <reaction evidence="11 12">
        <text>L-leucine + 2-oxoglutarate = 4-methyl-2-oxopentanoate + L-glutamate</text>
        <dbReference type="Rhea" id="RHEA:18321"/>
        <dbReference type="ChEBI" id="CHEBI:16810"/>
        <dbReference type="ChEBI" id="CHEBI:17865"/>
        <dbReference type="ChEBI" id="CHEBI:29985"/>
        <dbReference type="ChEBI" id="CHEBI:57427"/>
        <dbReference type="EC" id="2.6.1.42"/>
    </reaction>
</comment>
<comment type="cofactor">
    <cofactor evidence="1 12">
        <name>pyridoxal 5'-phosphate</name>
        <dbReference type="ChEBI" id="CHEBI:597326"/>
    </cofactor>
</comment>
<dbReference type="EMBL" id="MHSW01000033">
    <property type="protein sequence ID" value="OHA50600.1"/>
    <property type="molecule type" value="Genomic_DNA"/>
</dbReference>
<comment type="pathway">
    <text evidence="2 12">Amino-acid biosynthesis; L-isoleucine biosynthesis; L-isoleucine from 2-oxobutanoate: step 4/4.</text>
</comment>
<dbReference type="InterPro" id="IPR036038">
    <property type="entry name" value="Aminotransferase-like"/>
</dbReference>